<feature type="region of interest" description="Disordered" evidence="1">
    <location>
        <begin position="1"/>
        <end position="25"/>
    </location>
</feature>
<dbReference type="Proteomes" id="UP000736787">
    <property type="component" value="Unassembled WGS sequence"/>
</dbReference>
<evidence type="ECO:0000313" key="3">
    <source>
        <dbReference type="Proteomes" id="UP000736787"/>
    </source>
</evidence>
<comment type="caution">
    <text evidence="2">The sequence shown here is derived from an EMBL/GenBank/DDBJ whole genome shotgun (WGS) entry which is preliminary data.</text>
</comment>
<evidence type="ECO:0000313" key="2">
    <source>
        <dbReference type="EMBL" id="KAG2909264.1"/>
    </source>
</evidence>
<accession>A0A8T1K4U8</accession>
<protein>
    <submittedName>
        <fullName evidence="2">Uncharacterized protein</fullName>
    </submittedName>
</protein>
<sequence length="44" mass="5177">MTEHARRRLQRGQRKSTQDGRNEAQWADLRTWTDRVYGTSGTAK</sequence>
<reference evidence="2" key="1">
    <citation type="submission" date="2018-10" db="EMBL/GenBank/DDBJ databases">
        <title>Effector identification in a new, highly contiguous assembly of the strawberry crown rot pathogen Phytophthora cactorum.</title>
        <authorList>
            <person name="Armitage A.D."/>
            <person name="Nellist C.F."/>
            <person name="Bates H."/>
            <person name="Vickerstaff R.J."/>
            <person name="Harrison R.J."/>
        </authorList>
    </citation>
    <scope>NUCLEOTIDE SEQUENCE</scope>
    <source>
        <strain evidence="2">4040</strain>
    </source>
</reference>
<gene>
    <name evidence="2" type="ORF">PC117_g19720</name>
</gene>
<proteinExistence type="predicted"/>
<name>A0A8T1K4U8_9STRA</name>
<feature type="compositionally biased region" description="Basic residues" evidence="1">
    <location>
        <begin position="1"/>
        <end position="14"/>
    </location>
</feature>
<dbReference type="EMBL" id="RCMK01000875">
    <property type="protein sequence ID" value="KAG2909264.1"/>
    <property type="molecule type" value="Genomic_DNA"/>
</dbReference>
<evidence type="ECO:0000256" key="1">
    <source>
        <dbReference type="SAM" id="MobiDB-lite"/>
    </source>
</evidence>
<organism evidence="2 3">
    <name type="scientific">Phytophthora cactorum</name>
    <dbReference type="NCBI Taxonomy" id="29920"/>
    <lineage>
        <taxon>Eukaryota</taxon>
        <taxon>Sar</taxon>
        <taxon>Stramenopiles</taxon>
        <taxon>Oomycota</taxon>
        <taxon>Peronosporomycetes</taxon>
        <taxon>Peronosporales</taxon>
        <taxon>Peronosporaceae</taxon>
        <taxon>Phytophthora</taxon>
    </lineage>
</organism>
<dbReference type="AlphaFoldDB" id="A0A8T1K4U8"/>